<dbReference type="OrthoDB" id="9806708at2"/>
<dbReference type="PANTHER" id="PTHR12526:SF510">
    <property type="entry name" value="D-INOSITOL 3-PHOSPHATE GLYCOSYLTRANSFERASE"/>
    <property type="match status" value="1"/>
</dbReference>
<reference evidence="4 5" key="1">
    <citation type="submission" date="2018-04" db="EMBL/GenBank/DDBJ databases">
        <title>Genomic Encyclopedia of Type Strains, Phase IV (KMG-IV): sequencing the most valuable type-strain genomes for metagenomic binning, comparative biology and taxonomic classification.</title>
        <authorList>
            <person name="Goeker M."/>
        </authorList>
    </citation>
    <scope>NUCLEOTIDE SEQUENCE [LARGE SCALE GENOMIC DNA]</scope>
    <source>
        <strain evidence="4 5">DSM 7138</strain>
    </source>
</reference>
<name>A0A2T5BIQ1_MYCDI</name>
<proteinExistence type="predicted"/>
<dbReference type="Gene3D" id="3.40.50.2000">
    <property type="entry name" value="Glycogen Phosphorylase B"/>
    <property type="match status" value="2"/>
</dbReference>
<dbReference type="GO" id="GO:0016757">
    <property type="term" value="F:glycosyltransferase activity"/>
    <property type="evidence" value="ECO:0007669"/>
    <property type="project" value="UniProtKB-KW"/>
</dbReference>
<dbReference type="Pfam" id="PF13692">
    <property type="entry name" value="Glyco_trans_1_4"/>
    <property type="match status" value="1"/>
</dbReference>
<keyword evidence="2 4" id="KW-0808">Transferase</keyword>
<evidence type="ECO:0000313" key="5">
    <source>
        <dbReference type="Proteomes" id="UP000241247"/>
    </source>
</evidence>
<dbReference type="Proteomes" id="UP000241247">
    <property type="component" value="Unassembled WGS sequence"/>
</dbReference>
<dbReference type="Pfam" id="PF13439">
    <property type="entry name" value="Glyco_transf_4"/>
    <property type="match status" value="1"/>
</dbReference>
<dbReference type="InterPro" id="IPR028098">
    <property type="entry name" value="Glyco_trans_4-like_N"/>
</dbReference>
<keyword evidence="1" id="KW-0328">Glycosyltransferase</keyword>
<organism evidence="4 5">
    <name type="scientific">Mycoplana dimorpha</name>
    <dbReference type="NCBI Taxonomy" id="28320"/>
    <lineage>
        <taxon>Bacteria</taxon>
        <taxon>Pseudomonadati</taxon>
        <taxon>Pseudomonadota</taxon>
        <taxon>Alphaproteobacteria</taxon>
        <taxon>Hyphomicrobiales</taxon>
        <taxon>Rhizobiaceae</taxon>
        <taxon>Mycoplana</taxon>
    </lineage>
</organism>
<keyword evidence="5" id="KW-1185">Reference proteome</keyword>
<dbReference type="EMBL" id="PZZZ01000001">
    <property type="protein sequence ID" value="PTM98842.1"/>
    <property type="molecule type" value="Genomic_DNA"/>
</dbReference>
<comment type="caution">
    <text evidence="4">The sequence shown here is derived from an EMBL/GenBank/DDBJ whole genome shotgun (WGS) entry which is preliminary data.</text>
</comment>
<gene>
    <name evidence="4" type="ORF">C7449_101508</name>
</gene>
<dbReference type="SUPFAM" id="SSF53756">
    <property type="entry name" value="UDP-Glycosyltransferase/glycogen phosphorylase"/>
    <property type="match status" value="1"/>
</dbReference>
<evidence type="ECO:0000259" key="3">
    <source>
        <dbReference type="Pfam" id="PF13439"/>
    </source>
</evidence>
<evidence type="ECO:0000256" key="1">
    <source>
        <dbReference type="ARBA" id="ARBA00022676"/>
    </source>
</evidence>
<protein>
    <submittedName>
        <fullName evidence="4">Glycosyltransferase involved in cell wall biosynthesis</fullName>
    </submittedName>
</protein>
<dbReference type="AlphaFoldDB" id="A0A2T5BIQ1"/>
<dbReference type="PANTHER" id="PTHR12526">
    <property type="entry name" value="GLYCOSYLTRANSFERASE"/>
    <property type="match status" value="1"/>
</dbReference>
<evidence type="ECO:0000313" key="4">
    <source>
        <dbReference type="EMBL" id="PTM98842.1"/>
    </source>
</evidence>
<evidence type="ECO:0000256" key="2">
    <source>
        <dbReference type="ARBA" id="ARBA00022679"/>
    </source>
</evidence>
<accession>A0A2T5BIQ1</accession>
<sequence>MSPNRKKGIRPLRLLQVLEPSGGGSGRHFIDLCRGLKERGHAVHAVYSPRRAEERFVSELASLGLDGVYAVDMARSVGASDIASYAKLRRLIRVHGPFDIIHGHSSKAGALARLRLPGRRAARVYTPHAFRTMDPTLGKAGRIAYGMIERFLALLFTERLICVSADEYAHARAIGVPRRKLSIVVNGVEAPPEGLRSSLREQLAIPADALVFGFIGRLTRQKAPERLVDAFTIAAANLPHARLLMVGAGELEEDVRRRIEASPAGGRIYLNNRFTGPQAMDAIDALVMPSRYEAMSYVMLEAAAAGKPLILSEVGGASTVLDDDRNGILVPNDDDPSQLAAAMVRLADPLRLEGYVEAAAQRKGDYGLPRMIAETEAIYRSLAR</sequence>
<feature type="domain" description="Glycosyltransferase subfamily 4-like N-terminal" evidence="3">
    <location>
        <begin position="23"/>
        <end position="189"/>
    </location>
</feature>
<dbReference type="RefSeq" id="WP_108001173.1">
    <property type="nucleotide sequence ID" value="NZ_JBHEEX010000006.1"/>
</dbReference>